<sequence length="325" mass="37293">MENRGHEVLITATEKDVAFTLLDSYGFNYINLGSYGKSLIQKLINIPILDFKMYRAVKSFKPDIFVGLGSIRAAHASFLLRNKCILFEDTEHSMEQIKLYLPFVDTICTPSCFKRDLGEKQIRYNGYHELAYLHPINFKPDIEVLTKLGLSENDTFTIVRFVSWNASHDVGQHGISHKIKFVKELEKYSQVFITSETILDDELEKYRIKVPPEQLHNLLYYASLYIGDGGTTAVESAILGTPSIYVSSLVGKMGNFIELEEKYGMILNYNNPDKALEKAVEIIQKSNLKNEWKNKRDRMLKDKIDVNAFMVNFVENYSNISVSRV</sequence>
<dbReference type="SUPFAM" id="SSF53756">
    <property type="entry name" value="UDP-Glycosyltransferase/glycogen phosphorylase"/>
    <property type="match status" value="1"/>
</dbReference>
<organism evidence="1 2">
    <name type="scientific">Methanococcoides methylutens MM1</name>
    <dbReference type="NCBI Taxonomy" id="1434104"/>
    <lineage>
        <taxon>Archaea</taxon>
        <taxon>Methanobacteriati</taxon>
        <taxon>Methanobacteriota</taxon>
        <taxon>Stenosarchaea group</taxon>
        <taxon>Methanomicrobia</taxon>
        <taxon>Methanosarcinales</taxon>
        <taxon>Methanosarcinaceae</taxon>
        <taxon>Methanococcoides</taxon>
    </lineage>
</organism>
<dbReference type="EMBL" id="CP009518">
    <property type="protein sequence ID" value="AKB84292.1"/>
    <property type="molecule type" value="Genomic_DNA"/>
</dbReference>
<reference evidence="1 2" key="1">
    <citation type="submission" date="2014-07" db="EMBL/GenBank/DDBJ databases">
        <title>Methanogenic archaea and the global carbon cycle.</title>
        <authorList>
            <person name="Henriksen J.R."/>
            <person name="Luke J."/>
            <person name="Reinhart S."/>
            <person name="Benedict M.N."/>
            <person name="Youngblut N.D."/>
            <person name="Metcalf M.E."/>
            <person name="Whitaker R.J."/>
            <person name="Metcalf W.W."/>
        </authorList>
    </citation>
    <scope>NUCLEOTIDE SEQUENCE [LARGE SCALE GENOMIC DNA]</scope>
    <source>
        <strain evidence="1 2">MM1</strain>
    </source>
</reference>
<dbReference type="AlphaFoldDB" id="A0A0E3SQJ8"/>
<dbReference type="PANTHER" id="PTHR39662:SF1">
    <property type="entry name" value="DUF354 DOMAIN-CONTAINING PROTEIN"/>
    <property type="match status" value="1"/>
</dbReference>
<dbReference type="STRING" id="1434104.MCMEM_0239"/>
<dbReference type="InterPro" id="IPR007152">
    <property type="entry name" value="DUF354"/>
</dbReference>
<accession>A0A0E3SQJ8</accession>
<dbReference type="PANTHER" id="PTHR39662">
    <property type="entry name" value="DUF354 DOMAIN-CONTAINING PROTEIN-RELATED"/>
    <property type="match status" value="1"/>
</dbReference>
<evidence type="ECO:0000313" key="2">
    <source>
        <dbReference type="Proteomes" id="UP000033048"/>
    </source>
</evidence>
<evidence type="ECO:0000313" key="1">
    <source>
        <dbReference type="EMBL" id="AKB84292.1"/>
    </source>
</evidence>
<proteinExistence type="predicted"/>
<dbReference type="HOGENOM" id="CLU_064233_0_0_2"/>
<protein>
    <recommendedName>
        <fullName evidence="3">DUF354 domain-containing protein</fullName>
    </recommendedName>
</protein>
<dbReference type="PATRIC" id="fig|1434104.5.peg.252"/>
<dbReference type="PIRSF" id="PIRSF005357">
    <property type="entry name" value="UCP005357"/>
    <property type="match status" value="1"/>
</dbReference>
<keyword evidence="2" id="KW-1185">Reference proteome</keyword>
<name>A0A0E3SQJ8_METMT</name>
<dbReference type="KEGG" id="mmet:MCMEM_0239"/>
<dbReference type="Pfam" id="PF04007">
    <property type="entry name" value="DUF354"/>
    <property type="match status" value="1"/>
</dbReference>
<dbReference type="Gene3D" id="3.40.50.2000">
    <property type="entry name" value="Glycogen Phosphorylase B"/>
    <property type="match status" value="1"/>
</dbReference>
<evidence type="ECO:0008006" key="3">
    <source>
        <dbReference type="Google" id="ProtNLM"/>
    </source>
</evidence>
<dbReference type="Proteomes" id="UP000033048">
    <property type="component" value="Chromosome"/>
</dbReference>
<gene>
    <name evidence="1" type="ORF">MCMEM_0239</name>
</gene>